<evidence type="ECO:0000313" key="2">
    <source>
        <dbReference type="Proteomes" id="UP000053286"/>
    </source>
</evidence>
<evidence type="ECO:0000313" key="1">
    <source>
        <dbReference type="EMBL" id="KFM11461.1"/>
    </source>
</evidence>
<sequence>LDRWACANLMKFNKAKCKVLHMGQGNPKHKYRLGGEWIESSPEERDLGVLVDEKLSVTRQCALAAQKANCILGCIKRSVTSRSREVILSLYSALLRPHLEYCVQLWGPQHKKDTDLLERVQRRAMKAMRGLEHLCCEDRLRELGVFSLEKTRLRGDFIAAFQYLKGAYKKAGEGLFTGHVTDNTRGNGFKLKEGRFRLDTRKKFFTVRVVRHWNRLPREVVDAPSLEVFETRLDGALSNLV</sequence>
<protein>
    <recommendedName>
        <fullName evidence="3">Reverse transcriptase</fullName>
    </recommendedName>
</protein>
<dbReference type="PANTHER" id="PTHR33332">
    <property type="entry name" value="REVERSE TRANSCRIPTASE DOMAIN-CONTAINING PROTEIN"/>
    <property type="match status" value="1"/>
</dbReference>
<proteinExistence type="predicted"/>
<dbReference type="EMBL" id="KL226305">
    <property type="protein sequence ID" value="KFM11461.1"/>
    <property type="molecule type" value="Genomic_DNA"/>
</dbReference>
<organism evidence="1 2">
    <name type="scientific">Aptenodytes forsteri</name>
    <name type="common">Emperor penguin</name>
    <dbReference type="NCBI Taxonomy" id="9233"/>
    <lineage>
        <taxon>Eukaryota</taxon>
        <taxon>Metazoa</taxon>
        <taxon>Chordata</taxon>
        <taxon>Craniata</taxon>
        <taxon>Vertebrata</taxon>
        <taxon>Euteleostomi</taxon>
        <taxon>Archelosauria</taxon>
        <taxon>Archosauria</taxon>
        <taxon>Dinosauria</taxon>
        <taxon>Saurischia</taxon>
        <taxon>Theropoda</taxon>
        <taxon>Coelurosauria</taxon>
        <taxon>Aves</taxon>
        <taxon>Neognathae</taxon>
        <taxon>Neoaves</taxon>
        <taxon>Aequornithes</taxon>
        <taxon>Sphenisciformes</taxon>
        <taxon>Spheniscidae</taxon>
        <taxon>Aptenodytes</taxon>
    </lineage>
</organism>
<reference evidence="1 2" key="1">
    <citation type="submission" date="2014-04" db="EMBL/GenBank/DDBJ databases">
        <title>Genome evolution of avian class.</title>
        <authorList>
            <person name="Zhang G."/>
            <person name="Li C."/>
        </authorList>
    </citation>
    <scope>NUCLEOTIDE SEQUENCE [LARGE SCALE GENOMIC DNA]</scope>
    <source>
        <strain evidence="1">BGI_AS27</strain>
    </source>
</reference>
<name>A0A087RDA7_APTFO</name>
<feature type="non-terminal residue" evidence="1">
    <location>
        <position position="1"/>
    </location>
</feature>
<keyword evidence="2" id="KW-1185">Reference proteome</keyword>
<dbReference type="AlphaFoldDB" id="A0A087RDA7"/>
<gene>
    <name evidence="1" type="ORF">AS27_04016</name>
</gene>
<dbReference type="PRINTS" id="PR01345">
    <property type="entry name" value="CERVTRCPTASE"/>
</dbReference>
<feature type="non-terminal residue" evidence="1">
    <location>
        <position position="241"/>
    </location>
</feature>
<dbReference type="Proteomes" id="UP000053286">
    <property type="component" value="Unassembled WGS sequence"/>
</dbReference>
<accession>A0A087RDA7</accession>
<evidence type="ECO:0008006" key="3">
    <source>
        <dbReference type="Google" id="ProtNLM"/>
    </source>
</evidence>